<keyword evidence="4" id="KW-0328">Glycosyltransferase</keyword>
<feature type="domain" description="WWE" evidence="5">
    <location>
        <begin position="24"/>
        <end position="103"/>
    </location>
</feature>
<dbReference type="OrthoDB" id="6133115at2759"/>
<evidence type="ECO:0000256" key="3">
    <source>
        <dbReference type="ARBA" id="ARBA00024347"/>
    </source>
</evidence>
<name>A0A401RL52_CHIPU</name>
<evidence type="ECO:0000313" key="8">
    <source>
        <dbReference type="Proteomes" id="UP000287033"/>
    </source>
</evidence>
<accession>A0A401RL52</accession>
<dbReference type="InterPro" id="IPR004170">
    <property type="entry name" value="WWE_dom"/>
</dbReference>
<dbReference type="Pfam" id="PF00644">
    <property type="entry name" value="PARP"/>
    <property type="match status" value="1"/>
</dbReference>
<protein>
    <recommendedName>
        <fullName evidence="4">Poly [ADP-ribose] polymerase</fullName>
        <shortName evidence="4">PARP</shortName>
        <ecNumber evidence="4">2.4.2.-</ecNumber>
    </recommendedName>
</protein>
<evidence type="ECO:0000259" key="5">
    <source>
        <dbReference type="PROSITE" id="PS50918"/>
    </source>
</evidence>
<evidence type="ECO:0000256" key="2">
    <source>
        <dbReference type="ARBA" id="ARBA00023242"/>
    </source>
</evidence>
<comment type="caution">
    <text evidence="7">The sequence shown here is derived from an EMBL/GenBank/DDBJ whole genome shotgun (WGS) entry which is preliminary data.</text>
</comment>
<dbReference type="Proteomes" id="UP000287033">
    <property type="component" value="Unassembled WGS sequence"/>
</dbReference>
<evidence type="ECO:0000256" key="1">
    <source>
        <dbReference type="ARBA" id="ARBA00004123"/>
    </source>
</evidence>
<feature type="non-terminal residue" evidence="7">
    <location>
        <position position="1"/>
    </location>
</feature>
<dbReference type="EMBL" id="BEZZ01004668">
    <property type="protein sequence ID" value="GCC18907.1"/>
    <property type="molecule type" value="Genomic_DNA"/>
</dbReference>
<dbReference type="Gene3D" id="3.90.228.10">
    <property type="match status" value="1"/>
</dbReference>
<dbReference type="GO" id="GO:0003950">
    <property type="term" value="F:NAD+ poly-ADP-ribosyltransferase activity"/>
    <property type="evidence" value="ECO:0007669"/>
    <property type="project" value="UniProtKB-UniRule"/>
</dbReference>
<evidence type="ECO:0000256" key="4">
    <source>
        <dbReference type="RuleBase" id="RU362114"/>
    </source>
</evidence>
<feature type="domain" description="PARP catalytic" evidence="6">
    <location>
        <begin position="147"/>
        <end position="356"/>
    </location>
</feature>
<dbReference type="SUPFAM" id="SSF117839">
    <property type="entry name" value="WWE domain"/>
    <property type="match status" value="1"/>
</dbReference>
<dbReference type="PROSITE" id="PS50918">
    <property type="entry name" value="WWE"/>
    <property type="match status" value="1"/>
</dbReference>
<keyword evidence="8" id="KW-1185">Reference proteome</keyword>
<keyword evidence="2" id="KW-0539">Nucleus</keyword>
<keyword evidence="4" id="KW-0520">NAD</keyword>
<organism evidence="7 8">
    <name type="scientific">Chiloscyllium punctatum</name>
    <name type="common">Brownbanded bambooshark</name>
    <name type="synonym">Hemiscyllium punctatum</name>
    <dbReference type="NCBI Taxonomy" id="137246"/>
    <lineage>
        <taxon>Eukaryota</taxon>
        <taxon>Metazoa</taxon>
        <taxon>Chordata</taxon>
        <taxon>Craniata</taxon>
        <taxon>Vertebrata</taxon>
        <taxon>Chondrichthyes</taxon>
        <taxon>Elasmobranchii</taxon>
        <taxon>Galeomorphii</taxon>
        <taxon>Galeoidea</taxon>
        <taxon>Orectolobiformes</taxon>
        <taxon>Hemiscylliidae</taxon>
        <taxon>Chiloscyllium</taxon>
    </lineage>
</organism>
<dbReference type="SUPFAM" id="SSF56399">
    <property type="entry name" value="ADP-ribosylation"/>
    <property type="match status" value="1"/>
</dbReference>
<dbReference type="InterPro" id="IPR051712">
    <property type="entry name" value="ARTD-AVP"/>
</dbReference>
<sequence>DRSFTADFDQMTIQSETFDRLRRLSTSDIDPSDIFRTTWRYYWRDTFEWKQYPQSLAQYFEEALRQGIVVRYFMISQSQRYKVDLNASYQQNITSGTKRTIRKRPLFQSTVTLLPYLKTLSGSSERNPCVLDNPSAAAPNPDGEHGYPETWIPMDPNVDFIKVPMSLDDKAYRVVYNLFHKTMLETKFIILSILRVQNQFLWEKYIRKKQYMARKLSERERVLNERHLFHGTSELSIDGICKHNFDPRVSGRHATLYGQGSYFARKSSYSHRYAQRSEEGVHYMFLSKVLVGRHTVGKPPMRRPPAVTPSDPSSDLFNSCVDSTYDPQIFVLFDNDQCFPYFVVKYKEVGNSITVR</sequence>
<dbReference type="PANTHER" id="PTHR45740:SF7">
    <property type="entry name" value="PROTEIN MONO-ADP-RIBOSYLTRANSFERASE TIPARP"/>
    <property type="match status" value="1"/>
</dbReference>
<dbReference type="STRING" id="137246.A0A401RL52"/>
<comment type="subcellular location">
    <subcellularLocation>
        <location evidence="1">Nucleus</location>
    </subcellularLocation>
</comment>
<evidence type="ECO:0000313" key="7">
    <source>
        <dbReference type="EMBL" id="GCC18907.1"/>
    </source>
</evidence>
<evidence type="ECO:0000259" key="6">
    <source>
        <dbReference type="PROSITE" id="PS51059"/>
    </source>
</evidence>
<dbReference type="PROSITE" id="PS51059">
    <property type="entry name" value="PARP_CATALYTIC"/>
    <property type="match status" value="1"/>
</dbReference>
<dbReference type="Pfam" id="PF02825">
    <property type="entry name" value="WWE"/>
    <property type="match status" value="1"/>
</dbReference>
<gene>
    <name evidence="7" type="ORF">chiPu_0021738</name>
</gene>
<dbReference type="PANTHER" id="PTHR45740">
    <property type="entry name" value="POLY [ADP-RIBOSE] POLYMERASE"/>
    <property type="match status" value="1"/>
</dbReference>
<dbReference type="InterPro" id="IPR012317">
    <property type="entry name" value="Poly(ADP-ribose)pol_cat_dom"/>
</dbReference>
<comment type="similarity">
    <text evidence="3">Belongs to the ARTD/PARP family.</text>
</comment>
<dbReference type="InterPro" id="IPR037197">
    <property type="entry name" value="WWE_dom_sf"/>
</dbReference>
<dbReference type="GO" id="GO:1990404">
    <property type="term" value="F:NAD+-protein mono-ADP-ribosyltransferase activity"/>
    <property type="evidence" value="ECO:0007669"/>
    <property type="project" value="TreeGrafter"/>
</dbReference>
<dbReference type="EC" id="2.4.2.-" evidence="4"/>
<dbReference type="Gene3D" id="3.30.720.50">
    <property type="match status" value="1"/>
</dbReference>
<proteinExistence type="inferred from homology"/>
<dbReference type="OMA" id="WDKYKRK"/>
<keyword evidence="4" id="KW-0808">Transferase</keyword>
<dbReference type="GO" id="GO:0005634">
    <property type="term" value="C:nucleus"/>
    <property type="evidence" value="ECO:0007669"/>
    <property type="project" value="UniProtKB-SubCell"/>
</dbReference>
<dbReference type="CDD" id="cd01439">
    <property type="entry name" value="TCCD_inducible_PARP_like"/>
    <property type="match status" value="1"/>
</dbReference>
<reference evidence="7 8" key="1">
    <citation type="journal article" date="2018" name="Nat. Ecol. Evol.">
        <title>Shark genomes provide insights into elasmobranch evolution and the origin of vertebrates.</title>
        <authorList>
            <person name="Hara Y"/>
            <person name="Yamaguchi K"/>
            <person name="Onimaru K"/>
            <person name="Kadota M"/>
            <person name="Koyanagi M"/>
            <person name="Keeley SD"/>
            <person name="Tatsumi K"/>
            <person name="Tanaka K"/>
            <person name="Motone F"/>
            <person name="Kageyama Y"/>
            <person name="Nozu R"/>
            <person name="Adachi N"/>
            <person name="Nishimura O"/>
            <person name="Nakagawa R"/>
            <person name="Tanegashima C"/>
            <person name="Kiyatake I"/>
            <person name="Matsumoto R"/>
            <person name="Murakumo K"/>
            <person name="Nishida K"/>
            <person name="Terakita A"/>
            <person name="Kuratani S"/>
            <person name="Sato K"/>
            <person name="Hyodo S Kuraku.S."/>
        </authorList>
    </citation>
    <scope>NUCLEOTIDE SEQUENCE [LARGE SCALE GENOMIC DNA]</scope>
</reference>
<dbReference type="AlphaFoldDB" id="A0A401RL52"/>